<gene>
    <name evidence="2" type="ORF">CLODIP_2_CD10499</name>
</gene>
<name>A0A8S1D8I8_9INSE</name>
<feature type="compositionally biased region" description="Polar residues" evidence="1">
    <location>
        <begin position="398"/>
        <end position="407"/>
    </location>
</feature>
<accession>A0A8S1D8I8</accession>
<keyword evidence="3" id="KW-1185">Reference proteome</keyword>
<dbReference type="Pfam" id="PF09808">
    <property type="entry name" value="SNAPC1"/>
    <property type="match status" value="1"/>
</dbReference>
<dbReference type="PANTHER" id="PTHR15131">
    <property type="entry name" value="SMALL NUCLEAR RNA ACTIVATING COMPLEX, POLYPEPTIDE 1"/>
    <property type="match status" value="1"/>
</dbReference>
<feature type="compositionally biased region" description="Low complexity" evidence="1">
    <location>
        <begin position="374"/>
        <end position="397"/>
    </location>
</feature>
<dbReference type="Proteomes" id="UP000494165">
    <property type="component" value="Unassembled WGS sequence"/>
</dbReference>
<evidence type="ECO:0000313" key="3">
    <source>
        <dbReference type="Proteomes" id="UP000494165"/>
    </source>
</evidence>
<dbReference type="InterPro" id="IPR019188">
    <property type="entry name" value="SNAPC1"/>
</dbReference>
<protein>
    <recommendedName>
        <fullName evidence="4">snRNA-activating protein complex subunit 1</fullName>
    </recommendedName>
</protein>
<dbReference type="GO" id="GO:0019185">
    <property type="term" value="C:snRNA-activating protein complex"/>
    <property type="evidence" value="ECO:0007669"/>
    <property type="project" value="TreeGrafter"/>
</dbReference>
<dbReference type="PANTHER" id="PTHR15131:SF3">
    <property type="entry name" value="SNRNA-ACTIVATING PROTEIN COMPLEX SUBUNIT 1"/>
    <property type="match status" value="1"/>
</dbReference>
<dbReference type="GO" id="GO:0042796">
    <property type="term" value="P:snRNA transcription by RNA polymerase III"/>
    <property type="evidence" value="ECO:0007669"/>
    <property type="project" value="TreeGrafter"/>
</dbReference>
<dbReference type="GO" id="GO:0042795">
    <property type="term" value="P:snRNA transcription by RNA polymerase II"/>
    <property type="evidence" value="ECO:0007669"/>
    <property type="project" value="TreeGrafter"/>
</dbReference>
<dbReference type="OrthoDB" id="20127at2759"/>
<evidence type="ECO:0008006" key="4">
    <source>
        <dbReference type="Google" id="ProtNLM"/>
    </source>
</evidence>
<feature type="region of interest" description="Disordered" evidence="1">
    <location>
        <begin position="259"/>
        <end position="289"/>
    </location>
</feature>
<reference evidence="2 3" key="1">
    <citation type="submission" date="2020-04" db="EMBL/GenBank/DDBJ databases">
        <authorList>
            <person name="Alioto T."/>
            <person name="Alioto T."/>
            <person name="Gomez Garrido J."/>
        </authorList>
    </citation>
    <scope>NUCLEOTIDE SEQUENCE [LARGE SCALE GENOMIC DNA]</scope>
</reference>
<proteinExistence type="predicted"/>
<dbReference type="AlphaFoldDB" id="A0A8S1D8I8"/>
<dbReference type="EMBL" id="CADEPI010000094">
    <property type="protein sequence ID" value="CAB3374209.1"/>
    <property type="molecule type" value="Genomic_DNA"/>
</dbReference>
<evidence type="ECO:0000256" key="1">
    <source>
        <dbReference type="SAM" id="MobiDB-lite"/>
    </source>
</evidence>
<evidence type="ECO:0000313" key="2">
    <source>
        <dbReference type="EMBL" id="CAB3374209.1"/>
    </source>
</evidence>
<dbReference type="GO" id="GO:0043565">
    <property type="term" value="F:sequence-specific DNA binding"/>
    <property type="evidence" value="ECO:0007669"/>
    <property type="project" value="TreeGrafter"/>
</dbReference>
<feature type="region of interest" description="Disordered" evidence="1">
    <location>
        <begin position="365"/>
        <end position="407"/>
    </location>
</feature>
<comment type="caution">
    <text evidence="2">The sequence shown here is derived from an EMBL/GenBank/DDBJ whole genome shotgun (WGS) entry which is preliminary data.</text>
</comment>
<sequence>MRNFNFSSRTMAAECRMSKDDVETLVGLLMEDCNKLVDQLDSLKYLNYKIFADVWKDMRFSMIFWRPTLEMAFENAELVLFVVKNMVLPPNPLSRRLCSMYLLFGVYVKQPGEDYCKFKITLDEWQELNQLVQFCVKEKLKEHVFIFCKLIQREAFEFCISPIDLTTEKHIELARSKHADLKFPEGLELGKENQLEMLMDSELFLKLANVEKAYNDNKCLDFKGELEPIIDLATHLRKICISKSGKEYEGLRHRQRSANMAALDEQETSLTPVSSKTGSKKSPASLTSYSSLPTAGACALLPEVSEKMGRSKKPKGYAISSKTKTPAELKILLPPEGYEYVHSKNSRTLFRKTVPSLENKVTTKKLVKRKKKTSGGSVASVESASTVTQSSVSSPGTMSSNQSMPLL</sequence>
<organism evidence="2 3">
    <name type="scientific">Cloeon dipterum</name>
    <dbReference type="NCBI Taxonomy" id="197152"/>
    <lineage>
        <taxon>Eukaryota</taxon>
        <taxon>Metazoa</taxon>
        <taxon>Ecdysozoa</taxon>
        <taxon>Arthropoda</taxon>
        <taxon>Hexapoda</taxon>
        <taxon>Insecta</taxon>
        <taxon>Pterygota</taxon>
        <taxon>Palaeoptera</taxon>
        <taxon>Ephemeroptera</taxon>
        <taxon>Pisciforma</taxon>
        <taxon>Baetidae</taxon>
        <taxon>Cloeon</taxon>
    </lineage>
</organism>
<feature type="compositionally biased region" description="Polar residues" evidence="1">
    <location>
        <begin position="268"/>
        <end position="289"/>
    </location>
</feature>